<gene>
    <name evidence="3" type="ORF">ElP_21700</name>
</gene>
<dbReference type="InterPro" id="IPR002931">
    <property type="entry name" value="Transglutaminase-like"/>
</dbReference>
<feature type="signal peptide" evidence="1">
    <location>
        <begin position="1"/>
        <end position="29"/>
    </location>
</feature>
<dbReference type="PANTHER" id="PTHR33490:SF3">
    <property type="entry name" value="CONSERVED INTEGRAL MEMBRANE PROTEIN"/>
    <property type="match status" value="1"/>
</dbReference>
<evidence type="ECO:0000313" key="3">
    <source>
        <dbReference type="EMBL" id="QDV34285.1"/>
    </source>
</evidence>
<name>A0A518H0B7_9BACT</name>
<dbReference type="KEGG" id="tpla:ElP_21700"/>
<dbReference type="OrthoDB" id="9804872at2"/>
<dbReference type="SMART" id="SM00460">
    <property type="entry name" value="TGc"/>
    <property type="match status" value="1"/>
</dbReference>
<accession>A0A518H0B7</accession>
<sequence length="507" mass="54724" precursor="true">MRGIDLAARTLALALALATPTLLPPRAEAQDAAPDKARDAWDAVFIGGRKVGHIHLRVEPVTAGDGRELLRVQVDSRLNIKRLDDDVVIATRYGTIETYDGRVLRLDARSLVGPNETRISGDARDDILPLTLEAGGQRRRVEIPWGDDVRGPYGPELSLSRSPMTPGERREIKTFIPDLNQVGLTVLEAREVEEVELGGDTTMSLLKVESQVKGPDGKPLPGMDATYWADSGGQILKSHTDAFGGILTYRTTKEAAEAPGSGSFDIVKASIVRVSRQITNSTGTRSAVYRVSYSGDTPIEEVFPADDRQTVRRATDGSTLLDVHTSGPRDGSGGPATVEPEYLAANPMLNSEDPGVVALTRQAIRGAADDPWAKAVAITDWVAENVREKNFETAFATARDVARDLSGDCSEHSVLTAAMCRAAGVPARVVVGLLYADDLGGFGYHMWNEVHVNGRWVAVDAALKQTEVDATHLKLNATSLDGVSPYAQFLDVVRVFNTLSLEPIEVR</sequence>
<proteinExistence type="predicted"/>
<protein>
    <submittedName>
        <fullName evidence="3">Transglutaminase-like superfamily protein</fullName>
    </submittedName>
</protein>
<dbReference type="Proteomes" id="UP000317835">
    <property type="component" value="Chromosome"/>
</dbReference>
<keyword evidence="1" id="KW-0732">Signal</keyword>
<evidence type="ECO:0000256" key="1">
    <source>
        <dbReference type="SAM" id="SignalP"/>
    </source>
</evidence>
<evidence type="ECO:0000313" key="4">
    <source>
        <dbReference type="Proteomes" id="UP000317835"/>
    </source>
</evidence>
<evidence type="ECO:0000259" key="2">
    <source>
        <dbReference type="SMART" id="SM00460"/>
    </source>
</evidence>
<reference evidence="3 4" key="1">
    <citation type="submission" date="2019-02" db="EMBL/GenBank/DDBJ databases">
        <title>Deep-cultivation of Planctomycetes and their phenomic and genomic characterization uncovers novel biology.</title>
        <authorList>
            <person name="Wiegand S."/>
            <person name="Jogler M."/>
            <person name="Boedeker C."/>
            <person name="Pinto D."/>
            <person name="Vollmers J."/>
            <person name="Rivas-Marin E."/>
            <person name="Kohn T."/>
            <person name="Peeters S.H."/>
            <person name="Heuer A."/>
            <person name="Rast P."/>
            <person name="Oberbeckmann S."/>
            <person name="Bunk B."/>
            <person name="Jeske O."/>
            <person name="Meyerdierks A."/>
            <person name="Storesund J.E."/>
            <person name="Kallscheuer N."/>
            <person name="Luecker S."/>
            <person name="Lage O.M."/>
            <person name="Pohl T."/>
            <person name="Merkel B.J."/>
            <person name="Hornburger P."/>
            <person name="Mueller R.-W."/>
            <person name="Bruemmer F."/>
            <person name="Labrenz M."/>
            <person name="Spormann A.M."/>
            <person name="Op den Camp H."/>
            <person name="Overmann J."/>
            <person name="Amann R."/>
            <person name="Jetten M.S.M."/>
            <person name="Mascher T."/>
            <person name="Medema M.H."/>
            <person name="Devos D.P."/>
            <person name="Kaster A.-K."/>
            <person name="Ovreas L."/>
            <person name="Rohde M."/>
            <person name="Galperin M.Y."/>
            <person name="Jogler C."/>
        </authorList>
    </citation>
    <scope>NUCLEOTIDE SEQUENCE [LARGE SCALE GENOMIC DNA]</scope>
    <source>
        <strain evidence="3 4">ElP</strain>
    </source>
</reference>
<dbReference type="Gene3D" id="3.10.620.30">
    <property type="match status" value="1"/>
</dbReference>
<feature type="domain" description="Transglutaminase-like" evidence="2">
    <location>
        <begin position="401"/>
        <end position="463"/>
    </location>
</feature>
<dbReference type="PANTHER" id="PTHR33490">
    <property type="entry name" value="BLR5614 PROTEIN-RELATED"/>
    <property type="match status" value="1"/>
</dbReference>
<dbReference type="SUPFAM" id="SSF54001">
    <property type="entry name" value="Cysteine proteinases"/>
    <property type="match status" value="1"/>
</dbReference>
<feature type="chain" id="PRO_5022226900" evidence="1">
    <location>
        <begin position="30"/>
        <end position="507"/>
    </location>
</feature>
<dbReference type="RefSeq" id="WP_145269077.1">
    <property type="nucleotide sequence ID" value="NZ_CP036426.1"/>
</dbReference>
<keyword evidence="4" id="KW-1185">Reference proteome</keyword>
<dbReference type="Pfam" id="PF01841">
    <property type="entry name" value="Transglut_core"/>
    <property type="match status" value="1"/>
</dbReference>
<dbReference type="EMBL" id="CP036426">
    <property type="protein sequence ID" value="QDV34285.1"/>
    <property type="molecule type" value="Genomic_DNA"/>
</dbReference>
<organism evidence="3 4">
    <name type="scientific">Tautonia plasticadhaerens</name>
    <dbReference type="NCBI Taxonomy" id="2527974"/>
    <lineage>
        <taxon>Bacteria</taxon>
        <taxon>Pseudomonadati</taxon>
        <taxon>Planctomycetota</taxon>
        <taxon>Planctomycetia</taxon>
        <taxon>Isosphaerales</taxon>
        <taxon>Isosphaeraceae</taxon>
        <taxon>Tautonia</taxon>
    </lineage>
</organism>
<dbReference type="InterPro" id="IPR038765">
    <property type="entry name" value="Papain-like_cys_pep_sf"/>
</dbReference>
<dbReference type="AlphaFoldDB" id="A0A518H0B7"/>